<dbReference type="OrthoDB" id="9781616at2"/>
<evidence type="ECO:0000313" key="1">
    <source>
        <dbReference type="EMBL" id="MPY39445.1"/>
    </source>
</evidence>
<sequence length="410" mass="44321">MPTPAVPGQQPTPLRLRSFRAVRYDEDRVGDLSRLLAPPHDELSLEQVRALRAHPHHIARLIHTHEPRATARHLRRWLNRGVLRRDERPAVYVYQQQRGARILQRGLIGDLVLPPQGGNAEGVLLPHEGVSPHVVRQRAAHMSGLRAQLEPLLLTYRGTESTAAQVMEHVTRRTPTAVARLGDITHTLWACHDEEEASLVTSGLPRGGALIADGHHRYAALRHLGAKPGGFWGSSLALLVDTVTYPLRLSAIHRVIPGLDPEKAASVAAEVARVRPLPEGPRPPCPGELVLAGAGQAWTVTDPQPEALREALATHPPEWATLPAAVSDHLLLADAWSVTDLPGAVRYVHNAGRAVEDVATPGNGVALLLPPITEDQVRELAGAGVLLPRKSTSFGPKPAAGLALRVLDPQ</sequence>
<dbReference type="PANTHER" id="PTHR36454:SF1">
    <property type="entry name" value="DUF1015 DOMAIN-CONTAINING PROTEIN"/>
    <property type="match status" value="1"/>
</dbReference>
<proteinExistence type="predicted"/>
<protein>
    <submittedName>
        <fullName evidence="1">DUF1015 domain-containing protein</fullName>
    </submittedName>
</protein>
<dbReference type="InterPro" id="IPR008323">
    <property type="entry name" value="UCP033563"/>
</dbReference>
<dbReference type="PANTHER" id="PTHR36454">
    <property type="entry name" value="LMO2823 PROTEIN"/>
    <property type="match status" value="1"/>
</dbReference>
<organism evidence="1 2">
    <name type="scientific">Streptomyces phyllanthi</name>
    <dbReference type="NCBI Taxonomy" id="1803180"/>
    <lineage>
        <taxon>Bacteria</taxon>
        <taxon>Bacillati</taxon>
        <taxon>Actinomycetota</taxon>
        <taxon>Actinomycetes</taxon>
        <taxon>Kitasatosporales</taxon>
        <taxon>Streptomycetaceae</taxon>
        <taxon>Streptomyces</taxon>
    </lineage>
</organism>
<keyword evidence="2" id="KW-1185">Reference proteome</keyword>
<dbReference type="Proteomes" id="UP000326979">
    <property type="component" value="Unassembled WGS sequence"/>
</dbReference>
<comment type="caution">
    <text evidence="1">The sequence shown here is derived from an EMBL/GenBank/DDBJ whole genome shotgun (WGS) entry which is preliminary data.</text>
</comment>
<accession>A0A5N8VZS8</accession>
<dbReference type="AlphaFoldDB" id="A0A5N8VZS8"/>
<evidence type="ECO:0000313" key="2">
    <source>
        <dbReference type="Proteomes" id="UP000326979"/>
    </source>
</evidence>
<dbReference type="RefSeq" id="WP_152780970.1">
    <property type="nucleotide sequence ID" value="NZ_BAABEQ010000022.1"/>
</dbReference>
<gene>
    <name evidence="1" type="ORF">FNH04_05770</name>
</gene>
<dbReference type="EMBL" id="VJZE01000022">
    <property type="protein sequence ID" value="MPY39445.1"/>
    <property type="molecule type" value="Genomic_DNA"/>
</dbReference>
<dbReference type="Pfam" id="PF06245">
    <property type="entry name" value="DUF1015"/>
    <property type="match status" value="1"/>
</dbReference>
<reference evidence="1 2" key="1">
    <citation type="submission" date="2019-07" db="EMBL/GenBank/DDBJ databases">
        <title>New species of Amycolatopsis and Streptomyces.</title>
        <authorList>
            <person name="Duangmal K."/>
            <person name="Teo W.F.A."/>
            <person name="Lipun K."/>
        </authorList>
    </citation>
    <scope>NUCLEOTIDE SEQUENCE [LARGE SCALE GENOMIC DNA]</scope>
    <source>
        <strain evidence="1 2">TISTR 2346</strain>
    </source>
</reference>
<name>A0A5N8VZS8_9ACTN</name>